<dbReference type="RefSeq" id="WP_413271730.1">
    <property type="nucleotide sequence ID" value="NZ_JBHFNQ010000132.1"/>
</dbReference>
<feature type="region of interest" description="Disordered" evidence="1">
    <location>
        <begin position="213"/>
        <end position="248"/>
    </location>
</feature>
<comment type="caution">
    <text evidence="2">The sequence shown here is derived from an EMBL/GenBank/DDBJ whole genome shotgun (WGS) entry which is preliminary data.</text>
</comment>
<sequence length="735" mass="81396">MKRKTLFNLILGLTILGSDYFVAFAKGEGYIKHSVIPNLSGLKQINQTQSIRPETVRDSGLERAIIRQGQIPKEFINNIRYYYNRVDLNGDNKPEVLVHLIGQYFCGSGGCTTLIFQFVGQDYRLVSTISLSTAPIIVTNQKNLGWNNLITLAAGGSWGSNQGYYLLRFNGKSYPNNTGDGIKLRPNSTMTGRAFFSNLDYSNGGIALQPQNSQITAGRSSSGQQTTTRRTPNTRRSATSSNTTARPTVPTWNQFVASLQEGDYINTDFDLPQEFRNGYVYRVQGANWVGVYILKAGLPSYPLPVTSELSQITDGERYVQSGQAIFLLWDLSFSAPRNANDTQVRFSEKGLGCLRNTCLTARSMSNTQIIRILLSERPISQPSVAASNTQRSPSSGEQTGTGRSTSSGEQTGTGRSQSSTPSLMRAANFQSVRGVIVEPAKEPIRDFRQLKGNYSFILDRVNSRKLPDGREVFSFDVYNTGYADGVIEVRNARAELVEIRAIEGVRNPTNPISFGSFSIQKQWDSFTDFMNGRWFNDPRFATAQQKKTTIENIALPPGGSITFTKTGANAQAYNQATLVMGFFFGGWLSESEENPASLPGALNRIFGEDATFKQKFLAALFLKFQEKRIGSLVKEGAFQDLPSTLQAFTTASWIEEQNFNELVKTGIEVFLQEGIKHGITDRVLKEKLFGASLKSWVTAAEIFAKGGNVFLQNLDLERSKIAEEKKGPLAIIYPR</sequence>
<keyword evidence="3" id="KW-1185">Reference proteome</keyword>
<dbReference type="Proteomes" id="UP001576774">
    <property type="component" value="Unassembled WGS sequence"/>
</dbReference>
<feature type="region of interest" description="Disordered" evidence="1">
    <location>
        <begin position="381"/>
        <end position="424"/>
    </location>
</feature>
<organism evidence="2 3">
    <name type="scientific">Floridaenema aerugineum BLCC-F46</name>
    <dbReference type="NCBI Taxonomy" id="3153654"/>
    <lineage>
        <taxon>Bacteria</taxon>
        <taxon>Bacillati</taxon>
        <taxon>Cyanobacteriota</taxon>
        <taxon>Cyanophyceae</taxon>
        <taxon>Oscillatoriophycideae</taxon>
        <taxon>Aerosakkonematales</taxon>
        <taxon>Aerosakkonemataceae</taxon>
        <taxon>Floridanema</taxon>
        <taxon>Floridanema aerugineum</taxon>
    </lineage>
</organism>
<dbReference type="EMBL" id="JBHFNQ010000132">
    <property type="protein sequence ID" value="MFB2878665.1"/>
    <property type="molecule type" value="Genomic_DNA"/>
</dbReference>
<evidence type="ECO:0000313" key="3">
    <source>
        <dbReference type="Proteomes" id="UP001576774"/>
    </source>
</evidence>
<feature type="compositionally biased region" description="Low complexity" evidence="1">
    <location>
        <begin position="218"/>
        <end position="248"/>
    </location>
</feature>
<gene>
    <name evidence="2" type="ORF">ACE1CC_17585</name>
</gene>
<evidence type="ECO:0000256" key="1">
    <source>
        <dbReference type="SAM" id="MobiDB-lite"/>
    </source>
</evidence>
<protein>
    <submittedName>
        <fullName evidence="2">Uncharacterized protein</fullName>
    </submittedName>
</protein>
<reference evidence="2 3" key="1">
    <citation type="submission" date="2024-09" db="EMBL/GenBank/DDBJ databases">
        <title>Floridaenema gen nov. (Aerosakkonemataceae, Aerosakkonematales ord. nov., Cyanobacteria) from benthic tropical and subtropical fresh waters, with the description of four new species.</title>
        <authorList>
            <person name="Moretto J.A."/>
            <person name="Berthold D.E."/>
            <person name="Lefler F.W."/>
            <person name="Huang I.-S."/>
            <person name="Laughinghouse H. IV."/>
        </authorList>
    </citation>
    <scope>NUCLEOTIDE SEQUENCE [LARGE SCALE GENOMIC DNA]</scope>
    <source>
        <strain evidence="2 3">BLCC-F46</strain>
    </source>
</reference>
<accession>A0ABV4X7C8</accession>
<name>A0ABV4X7C8_9CYAN</name>
<evidence type="ECO:0000313" key="2">
    <source>
        <dbReference type="EMBL" id="MFB2878665.1"/>
    </source>
</evidence>
<feature type="compositionally biased region" description="Polar residues" evidence="1">
    <location>
        <begin position="381"/>
        <end position="422"/>
    </location>
</feature>
<proteinExistence type="predicted"/>